<feature type="transmembrane region" description="Helical" evidence="6">
    <location>
        <begin position="22"/>
        <end position="44"/>
    </location>
</feature>
<feature type="transmembrane region" description="Helical" evidence="6">
    <location>
        <begin position="92"/>
        <end position="113"/>
    </location>
</feature>
<protein>
    <recommendedName>
        <fullName evidence="9">Polysaccharide biosynthesis protein C-terminal domain-containing protein</fullName>
    </recommendedName>
</protein>
<keyword evidence="4 6" id="KW-1133">Transmembrane helix</keyword>
<dbReference type="Pfam" id="PF01943">
    <property type="entry name" value="Polysacc_synt"/>
    <property type="match status" value="1"/>
</dbReference>
<evidence type="ECO:0000313" key="7">
    <source>
        <dbReference type="EMBL" id="GLK69704.1"/>
    </source>
</evidence>
<evidence type="ECO:0000256" key="5">
    <source>
        <dbReference type="ARBA" id="ARBA00023136"/>
    </source>
</evidence>
<evidence type="ECO:0000256" key="2">
    <source>
        <dbReference type="ARBA" id="ARBA00022475"/>
    </source>
</evidence>
<feature type="transmembrane region" description="Helical" evidence="6">
    <location>
        <begin position="164"/>
        <end position="184"/>
    </location>
</feature>
<feature type="transmembrane region" description="Helical" evidence="6">
    <location>
        <begin position="50"/>
        <end position="72"/>
    </location>
</feature>
<comment type="caution">
    <text evidence="7">The sequence shown here is derived from an EMBL/GenBank/DDBJ whole genome shotgun (WGS) entry which is preliminary data.</text>
</comment>
<keyword evidence="3 6" id="KW-0812">Transmembrane</keyword>
<feature type="transmembrane region" description="Helical" evidence="6">
    <location>
        <begin position="190"/>
        <end position="210"/>
    </location>
</feature>
<dbReference type="RefSeq" id="WP_271169925.1">
    <property type="nucleotide sequence ID" value="NZ_BSFI01000023.1"/>
</dbReference>
<dbReference type="InterPro" id="IPR002797">
    <property type="entry name" value="Polysacc_synth"/>
</dbReference>
<feature type="transmembrane region" description="Helical" evidence="6">
    <location>
        <begin position="272"/>
        <end position="294"/>
    </location>
</feature>
<feature type="transmembrane region" description="Helical" evidence="6">
    <location>
        <begin position="240"/>
        <end position="260"/>
    </location>
</feature>
<dbReference type="GO" id="GO:0005886">
    <property type="term" value="C:plasma membrane"/>
    <property type="evidence" value="ECO:0007669"/>
    <property type="project" value="UniProtKB-SubCell"/>
</dbReference>
<evidence type="ECO:0000256" key="6">
    <source>
        <dbReference type="SAM" id="Phobius"/>
    </source>
</evidence>
<keyword evidence="2" id="KW-1003">Cell membrane</keyword>
<dbReference type="InterPro" id="IPR050833">
    <property type="entry name" value="Poly_Biosynth_Transport"/>
</dbReference>
<keyword evidence="8" id="KW-1185">Reference proteome</keyword>
<name>A0A9W6J5E1_9HYPH</name>
<evidence type="ECO:0000313" key="8">
    <source>
        <dbReference type="Proteomes" id="UP001143372"/>
    </source>
</evidence>
<keyword evidence="5 6" id="KW-0472">Membrane</keyword>
<feature type="transmembrane region" description="Helical" evidence="6">
    <location>
        <begin position="400"/>
        <end position="417"/>
    </location>
</feature>
<feature type="transmembrane region" description="Helical" evidence="6">
    <location>
        <begin position="347"/>
        <end position="367"/>
    </location>
</feature>
<dbReference type="Proteomes" id="UP001143372">
    <property type="component" value="Unassembled WGS sequence"/>
</dbReference>
<reference evidence="7" key="2">
    <citation type="submission" date="2023-01" db="EMBL/GenBank/DDBJ databases">
        <authorList>
            <person name="Sun Q."/>
            <person name="Evtushenko L."/>
        </authorList>
    </citation>
    <scope>NUCLEOTIDE SEQUENCE</scope>
    <source>
        <strain evidence="7">VKM B-2347</strain>
    </source>
</reference>
<dbReference type="EMBL" id="BSFI01000023">
    <property type="protein sequence ID" value="GLK69704.1"/>
    <property type="molecule type" value="Genomic_DNA"/>
</dbReference>
<accession>A0A9W6J5E1</accession>
<dbReference type="PANTHER" id="PTHR30250:SF27">
    <property type="entry name" value="POLYSACCHARIDE BIOSYNTHESIS PROTEIN"/>
    <property type="match status" value="1"/>
</dbReference>
<sequence length="443" mass="46488">MRLPFVPGSLARRLVCTTLGSAGVRIAGMAVTFLCGVQLARYLGPEQYGSYGLVISVVAIVVVVATLGAPPLATRELAVSSVRKRWSELNGFLLWSFALVTATSTAAAVLFAYRIDLVESLGRGHQGLEPKVAILIPILALTSLTAAILRGFGVIVGGQSLDTLVRPALLSAGLLAVWLFTHALDAGQALMIHAAAGLVTLAVSLAWVAAARPREASGFPPAVTARRWFRSAVPMGSTDLLRVIEGNATVILISAIVSAGDLGVFRVAVSSAAFLSMPYALFSMVAAPIVPRLYADGDMARLQKTATAMALVASAVTAALLVVLYALGPAAIEFLFGVAYRDAWLPLMLLGVAQLIIAAFGISPTILNATDDEFFLMASYAISLVIMIGAILLLTVNYGIMGAAWGVIAGVLLRGVLLNVRVRRRLNVEASLLSVVVNRMKPK</sequence>
<gene>
    <name evidence="7" type="ORF">GCM10008179_33420</name>
</gene>
<comment type="subcellular location">
    <subcellularLocation>
        <location evidence="1">Cell membrane</location>
        <topology evidence="1">Multi-pass membrane protein</topology>
    </subcellularLocation>
</comment>
<organism evidence="7 8">
    <name type="scientific">Hansschlegelia plantiphila</name>
    <dbReference type="NCBI Taxonomy" id="374655"/>
    <lineage>
        <taxon>Bacteria</taxon>
        <taxon>Pseudomonadati</taxon>
        <taxon>Pseudomonadota</taxon>
        <taxon>Alphaproteobacteria</taxon>
        <taxon>Hyphomicrobiales</taxon>
        <taxon>Methylopilaceae</taxon>
        <taxon>Hansschlegelia</taxon>
    </lineage>
</organism>
<evidence type="ECO:0000256" key="3">
    <source>
        <dbReference type="ARBA" id="ARBA00022692"/>
    </source>
</evidence>
<feature type="transmembrane region" description="Helical" evidence="6">
    <location>
        <begin position="306"/>
        <end position="327"/>
    </location>
</feature>
<feature type="transmembrane region" description="Helical" evidence="6">
    <location>
        <begin position="133"/>
        <end position="152"/>
    </location>
</feature>
<feature type="transmembrane region" description="Helical" evidence="6">
    <location>
        <begin position="374"/>
        <end position="394"/>
    </location>
</feature>
<dbReference type="AlphaFoldDB" id="A0A9W6J5E1"/>
<proteinExistence type="predicted"/>
<dbReference type="PANTHER" id="PTHR30250">
    <property type="entry name" value="PST FAMILY PREDICTED COLANIC ACID TRANSPORTER"/>
    <property type="match status" value="1"/>
</dbReference>
<evidence type="ECO:0008006" key="9">
    <source>
        <dbReference type="Google" id="ProtNLM"/>
    </source>
</evidence>
<reference evidence="7" key="1">
    <citation type="journal article" date="2014" name="Int. J. Syst. Evol. Microbiol.">
        <title>Complete genome sequence of Corynebacterium casei LMG S-19264T (=DSM 44701T), isolated from a smear-ripened cheese.</title>
        <authorList>
            <consortium name="US DOE Joint Genome Institute (JGI-PGF)"/>
            <person name="Walter F."/>
            <person name="Albersmeier A."/>
            <person name="Kalinowski J."/>
            <person name="Ruckert C."/>
        </authorList>
    </citation>
    <scope>NUCLEOTIDE SEQUENCE</scope>
    <source>
        <strain evidence="7">VKM B-2347</strain>
    </source>
</reference>
<evidence type="ECO:0000256" key="1">
    <source>
        <dbReference type="ARBA" id="ARBA00004651"/>
    </source>
</evidence>
<evidence type="ECO:0000256" key="4">
    <source>
        <dbReference type="ARBA" id="ARBA00022989"/>
    </source>
</evidence>